<evidence type="ECO:0000259" key="3">
    <source>
        <dbReference type="Pfam" id="PF17185"/>
    </source>
</evidence>
<dbReference type="InterPro" id="IPR005184">
    <property type="entry name" value="DUF306_Meta_HslJ"/>
</dbReference>
<dbReference type="InterPro" id="IPR053196">
    <property type="entry name" value="Lipoprotein_YbaY-like"/>
</dbReference>
<keyword evidence="1" id="KW-0732">Signal</keyword>
<name>A0A840SRZ8_9RHOB</name>
<dbReference type="Gene3D" id="2.40.128.270">
    <property type="match status" value="1"/>
</dbReference>
<gene>
    <name evidence="4" type="ORF">HNP73_003858</name>
</gene>
<dbReference type="Pfam" id="PF03724">
    <property type="entry name" value="META"/>
    <property type="match status" value="1"/>
</dbReference>
<proteinExistence type="predicted"/>
<dbReference type="InterPro" id="IPR038670">
    <property type="entry name" value="HslJ-like_sf"/>
</dbReference>
<feature type="domain" description="DUF306" evidence="2">
    <location>
        <begin position="339"/>
        <end position="447"/>
    </location>
</feature>
<dbReference type="InterPro" id="IPR007298">
    <property type="entry name" value="Cu-R_lipoprotein_NlpE"/>
</dbReference>
<dbReference type="Proteomes" id="UP000549457">
    <property type="component" value="Unassembled WGS sequence"/>
</dbReference>
<keyword evidence="4" id="KW-0449">Lipoprotein</keyword>
<sequence>MLRAFPLFAALLALALAQGVAAAEGHLTGSVAFRDTGPVPPDAVVQVLLADVSRGKDVAARVIGVATLDRPSGPPYAFDIAYDPSAIRPQGTYVLRAELSSGGEVLYRSRGLLPVLTRGEPSQTTLWLAHVRPAEAGAVGLRLPASFSGAVPCEDCDDVRYLLNLWPDRVFHLRRIWEGKNMQRDVIGRWSVDPASALLTLHGGENDLQFELLGPDRLQQVVRARTQLPGDRTLTASPTFQPFDPKLALRGLVTWSDDRATLVECLTGRRYPVLDEADYQSLEHAYLAAGVEPGLPLMASFDGTIVQSQRPEDGKGEVVVDRFVGVWPGETCDRARSPATLRNTYWRLLRLGQTEVATSPNRREPSLILREGERRFSATVGCNPIAGRFTVDDDNLQFGQIKAPRFDCPDPLDALEDRLVDGLEATATWRISGQSLELLDAGGGQVALLQAVYLY</sequence>
<dbReference type="PANTHER" id="PTHR38013:SF1">
    <property type="entry name" value="GLYCOPROTEIN_POLYSACCHARIDE METABOLISM"/>
    <property type="match status" value="1"/>
</dbReference>
<evidence type="ECO:0000256" key="1">
    <source>
        <dbReference type="SAM" id="SignalP"/>
    </source>
</evidence>
<protein>
    <submittedName>
        <fullName evidence="4">Putative lipoprotein YbaY/heat shock protein HslJ</fullName>
    </submittedName>
</protein>
<keyword evidence="5" id="KW-1185">Reference proteome</keyword>
<dbReference type="InterPro" id="IPR039366">
    <property type="entry name" value="Pilotin"/>
</dbReference>
<dbReference type="EMBL" id="JACHFM010000004">
    <property type="protein sequence ID" value="MBB5223904.1"/>
    <property type="molecule type" value="Genomic_DNA"/>
</dbReference>
<evidence type="ECO:0000313" key="5">
    <source>
        <dbReference type="Proteomes" id="UP000549457"/>
    </source>
</evidence>
<evidence type="ECO:0000313" key="4">
    <source>
        <dbReference type="EMBL" id="MBB5223904.1"/>
    </source>
</evidence>
<organism evidence="4 5">
    <name type="scientific">Amaricoccus macauensis</name>
    <dbReference type="NCBI Taxonomy" id="57001"/>
    <lineage>
        <taxon>Bacteria</taxon>
        <taxon>Pseudomonadati</taxon>
        <taxon>Pseudomonadota</taxon>
        <taxon>Alphaproteobacteria</taxon>
        <taxon>Rhodobacterales</taxon>
        <taxon>Paracoccaceae</taxon>
        <taxon>Amaricoccus</taxon>
    </lineage>
</organism>
<dbReference type="Gene3D" id="2.40.50.540">
    <property type="match status" value="1"/>
</dbReference>
<dbReference type="Pfam" id="PF09619">
    <property type="entry name" value="YscW"/>
    <property type="match status" value="1"/>
</dbReference>
<feature type="signal peptide" evidence="1">
    <location>
        <begin position="1"/>
        <end position="22"/>
    </location>
</feature>
<dbReference type="AlphaFoldDB" id="A0A840SRZ8"/>
<dbReference type="InterPro" id="IPR033450">
    <property type="entry name" value="NlpE_C"/>
</dbReference>
<comment type="caution">
    <text evidence="4">The sequence shown here is derived from an EMBL/GenBank/DDBJ whole genome shotgun (WGS) entry which is preliminary data.</text>
</comment>
<feature type="chain" id="PRO_5032891460" evidence="1">
    <location>
        <begin position="23"/>
        <end position="455"/>
    </location>
</feature>
<keyword evidence="4" id="KW-0346">Stress response</keyword>
<dbReference type="PANTHER" id="PTHR38013">
    <property type="entry name" value="GLYCOPROTEIN/POLYSACCHARIDE METABOLISM"/>
    <property type="match status" value="1"/>
</dbReference>
<reference evidence="4 5" key="1">
    <citation type="submission" date="2020-08" db="EMBL/GenBank/DDBJ databases">
        <title>Genomic Encyclopedia of Type Strains, Phase IV (KMG-IV): sequencing the most valuable type-strain genomes for metagenomic binning, comparative biology and taxonomic classification.</title>
        <authorList>
            <person name="Goeker M."/>
        </authorList>
    </citation>
    <scope>NUCLEOTIDE SEQUENCE [LARGE SCALE GENOMIC DNA]</scope>
    <source>
        <strain evidence="4 5">DSM 101730</strain>
    </source>
</reference>
<dbReference type="Pfam" id="PF04170">
    <property type="entry name" value="NlpE"/>
    <property type="match status" value="1"/>
</dbReference>
<evidence type="ECO:0000259" key="2">
    <source>
        <dbReference type="Pfam" id="PF03724"/>
    </source>
</evidence>
<dbReference type="Pfam" id="PF17185">
    <property type="entry name" value="NlpE_C"/>
    <property type="match status" value="1"/>
</dbReference>
<feature type="domain" description="NlpE C-terminal OB" evidence="3">
    <location>
        <begin position="248"/>
        <end position="333"/>
    </location>
</feature>
<dbReference type="Gene3D" id="2.40.128.640">
    <property type="match status" value="1"/>
</dbReference>
<accession>A0A840SRZ8</accession>
<dbReference type="RefSeq" id="WP_184153720.1">
    <property type="nucleotide sequence ID" value="NZ_JACHFM010000004.1"/>
</dbReference>
<dbReference type="InterPro" id="IPR038139">
    <property type="entry name" value="NlpE_C_sf"/>
</dbReference>